<feature type="transmembrane region" description="Helical" evidence="5">
    <location>
        <begin position="28"/>
        <end position="55"/>
    </location>
</feature>
<dbReference type="Pfam" id="PF03168">
    <property type="entry name" value="LEA_2"/>
    <property type="match status" value="1"/>
</dbReference>
<dbReference type="InterPro" id="IPR044839">
    <property type="entry name" value="NDR1-like"/>
</dbReference>
<sequence>MAEKHSHLNGAYYGPSILPPTQTYHRPLFLCFLLEFIGTIVVIVGVAILDFWLIFSPNRVNFYVTNASLTQFDFTTNTNTNSLNYNLALNINIGNPNKKIGIYYDNIEASVFFEDQRFGTEFLTPFYQGHKNTTILSPVFKGQQLVLLGTSELLVFNSEKSTGVYYIKVRLYLRIRFKLGKVKTWRIKPKIKCDLIVPLSSNGNSVAGTFQTIKCRIGF</sequence>
<evidence type="ECO:0000256" key="3">
    <source>
        <dbReference type="ARBA" id="ARBA00022989"/>
    </source>
</evidence>
<dbReference type="AlphaFoldDB" id="A0AAN7EZK8"/>
<comment type="caution">
    <text evidence="7">The sequence shown here is derived from an EMBL/GenBank/DDBJ whole genome shotgun (WGS) entry which is preliminary data.</text>
</comment>
<name>A0AAN7EZK8_QUERU</name>
<protein>
    <recommendedName>
        <fullName evidence="6">Late embryogenesis abundant protein LEA-2 subgroup domain-containing protein</fullName>
    </recommendedName>
</protein>
<dbReference type="PANTHER" id="PTHR31415">
    <property type="entry name" value="OS05G0367900 PROTEIN"/>
    <property type="match status" value="1"/>
</dbReference>
<evidence type="ECO:0000313" key="7">
    <source>
        <dbReference type="EMBL" id="KAK4582644.1"/>
    </source>
</evidence>
<gene>
    <name evidence="7" type="ORF">RGQ29_025733</name>
</gene>
<keyword evidence="2 5" id="KW-0812">Transmembrane</keyword>
<comment type="subcellular location">
    <subcellularLocation>
        <location evidence="1">Membrane</location>
        <topology evidence="1">Single-pass membrane protein</topology>
    </subcellularLocation>
</comment>
<proteinExistence type="predicted"/>
<dbReference type="GO" id="GO:0009506">
    <property type="term" value="C:plasmodesma"/>
    <property type="evidence" value="ECO:0007669"/>
    <property type="project" value="TreeGrafter"/>
</dbReference>
<evidence type="ECO:0000256" key="2">
    <source>
        <dbReference type="ARBA" id="ARBA00022692"/>
    </source>
</evidence>
<dbReference type="GO" id="GO:0098542">
    <property type="term" value="P:defense response to other organism"/>
    <property type="evidence" value="ECO:0007669"/>
    <property type="project" value="InterPro"/>
</dbReference>
<dbReference type="PANTHER" id="PTHR31415:SF4">
    <property type="entry name" value="NDR1_HIN1-LIKE PROTEIN 3"/>
    <property type="match status" value="1"/>
</dbReference>
<evidence type="ECO:0000259" key="6">
    <source>
        <dbReference type="Pfam" id="PF03168"/>
    </source>
</evidence>
<accession>A0AAN7EZK8</accession>
<keyword evidence="8" id="KW-1185">Reference proteome</keyword>
<keyword evidence="3 5" id="KW-1133">Transmembrane helix</keyword>
<feature type="domain" description="Late embryogenesis abundant protein LEA-2 subgroup" evidence="6">
    <location>
        <begin position="91"/>
        <end position="193"/>
    </location>
</feature>
<dbReference type="GO" id="GO:0005886">
    <property type="term" value="C:plasma membrane"/>
    <property type="evidence" value="ECO:0007669"/>
    <property type="project" value="TreeGrafter"/>
</dbReference>
<evidence type="ECO:0000256" key="1">
    <source>
        <dbReference type="ARBA" id="ARBA00004167"/>
    </source>
</evidence>
<evidence type="ECO:0000256" key="4">
    <source>
        <dbReference type="ARBA" id="ARBA00023136"/>
    </source>
</evidence>
<organism evidence="7 8">
    <name type="scientific">Quercus rubra</name>
    <name type="common">Northern red oak</name>
    <name type="synonym">Quercus borealis</name>
    <dbReference type="NCBI Taxonomy" id="3512"/>
    <lineage>
        <taxon>Eukaryota</taxon>
        <taxon>Viridiplantae</taxon>
        <taxon>Streptophyta</taxon>
        <taxon>Embryophyta</taxon>
        <taxon>Tracheophyta</taxon>
        <taxon>Spermatophyta</taxon>
        <taxon>Magnoliopsida</taxon>
        <taxon>eudicotyledons</taxon>
        <taxon>Gunneridae</taxon>
        <taxon>Pentapetalae</taxon>
        <taxon>rosids</taxon>
        <taxon>fabids</taxon>
        <taxon>Fagales</taxon>
        <taxon>Fagaceae</taxon>
        <taxon>Quercus</taxon>
    </lineage>
</organism>
<keyword evidence="4 5" id="KW-0472">Membrane</keyword>
<dbReference type="InterPro" id="IPR004864">
    <property type="entry name" value="LEA_2"/>
</dbReference>
<dbReference type="Proteomes" id="UP001324115">
    <property type="component" value="Unassembled WGS sequence"/>
</dbReference>
<evidence type="ECO:0000256" key="5">
    <source>
        <dbReference type="SAM" id="Phobius"/>
    </source>
</evidence>
<reference evidence="7 8" key="1">
    <citation type="journal article" date="2023" name="G3 (Bethesda)">
        <title>A haplotype-resolved chromosome-scale genome for Quercus rubra L. provides insights into the genetics of adaptive traits for red oak species.</title>
        <authorList>
            <person name="Kapoor B."/>
            <person name="Jenkins J."/>
            <person name="Schmutz J."/>
            <person name="Zhebentyayeva T."/>
            <person name="Kuelheim C."/>
            <person name="Coggeshall M."/>
            <person name="Heim C."/>
            <person name="Lasky J.R."/>
            <person name="Leites L."/>
            <person name="Islam-Faridi N."/>
            <person name="Romero-Severson J."/>
            <person name="DeLeo V.L."/>
            <person name="Lucas S.M."/>
            <person name="Lazic D."/>
            <person name="Gailing O."/>
            <person name="Carlson J."/>
            <person name="Staton M."/>
        </authorList>
    </citation>
    <scope>NUCLEOTIDE SEQUENCE [LARGE SCALE GENOMIC DNA]</scope>
    <source>
        <strain evidence="7">Pseudo-F2</strain>
    </source>
</reference>
<evidence type="ECO:0000313" key="8">
    <source>
        <dbReference type="Proteomes" id="UP001324115"/>
    </source>
</evidence>
<dbReference type="EMBL" id="JAXUIC010000007">
    <property type="protein sequence ID" value="KAK4582644.1"/>
    <property type="molecule type" value="Genomic_DNA"/>
</dbReference>